<dbReference type="PANTHER" id="PTHR33353:SF36">
    <property type="entry name" value="ENDO-BETA-1,4-GLUCANASE D"/>
    <property type="match status" value="1"/>
</dbReference>
<feature type="signal peptide" evidence="17">
    <location>
        <begin position="1"/>
        <end position="21"/>
    </location>
</feature>
<evidence type="ECO:0000256" key="6">
    <source>
        <dbReference type="ARBA" id="ARBA00023001"/>
    </source>
</evidence>
<keyword evidence="6" id="KW-0136">Cellulose degradation</keyword>
<dbReference type="EMBL" id="MU865041">
    <property type="protein sequence ID" value="KAK4459268.1"/>
    <property type="molecule type" value="Genomic_DNA"/>
</dbReference>
<evidence type="ECO:0000256" key="11">
    <source>
        <dbReference type="ARBA" id="ARBA00023277"/>
    </source>
</evidence>
<comment type="cofactor">
    <cofactor evidence="1">
        <name>Cu(2+)</name>
        <dbReference type="ChEBI" id="CHEBI:29036"/>
    </cofactor>
</comment>
<protein>
    <recommendedName>
        <fullName evidence="15">lytic cellulose monooxygenase (C4-dehydrogenating)</fullName>
        <ecNumber evidence="15">1.14.99.56</ecNumber>
    </recommendedName>
</protein>
<keyword evidence="8" id="KW-0186">Copper</keyword>
<dbReference type="GO" id="GO:0016787">
    <property type="term" value="F:hydrolase activity"/>
    <property type="evidence" value="ECO:0007669"/>
    <property type="project" value="UniProtKB-KW"/>
</dbReference>
<comment type="catalytic activity">
    <reaction evidence="14">
        <text>[(1-&gt;4)-beta-D-glucosyl]n+m + reduced acceptor + O2 = 4-dehydro-beta-D-glucosyl-[(1-&gt;4)-beta-D-glucosyl]n-1 + [(1-&gt;4)-beta-D-glucosyl]m + acceptor + H2O.</text>
        <dbReference type="EC" id="1.14.99.56"/>
    </reaction>
</comment>
<dbReference type="AlphaFoldDB" id="A0AAV9HI03"/>
<dbReference type="InterPro" id="IPR005103">
    <property type="entry name" value="AA9_LPMO"/>
</dbReference>
<proteinExistence type="inferred from homology"/>
<reference evidence="19" key="2">
    <citation type="submission" date="2023-06" db="EMBL/GenBank/DDBJ databases">
        <authorList>
            <consortium name="Lawrence Berkeley National Laboratory"/>
            <person name="Mondo S.J."/>
            <person name="Hensen N."/>
            <person name="Bonometti L."/>
            <person name="Westerberg I."/>
            <person name="Brannstrom I.O."/>
            <person name="Guillou S."/>
            <person name="Cros-Aarteil S."/>
            <person name="Calhoun S."/>
            <person name="Haridas S."/>
            <person name="Kuo A."/>
            <person name="Pangilinan J."/>
            <person name="Riley R."/>
            <person name="Labutti K."/>
            <person name="Andreopoulos B."/>
            <person name="Lipzen A."/>
            <person name="Chen C."/>
            <person name="Yanf M."/>
            <person name="Daum C."/>
            <person name="Ng V."/>
            <person name="Clum A."/>
            <person name="Steindorff A."/>
            <person name="Ohm R."/>
            <person name="Martin F."/>
            <person name="Silar P."/>
            <person name="Natvig D."/>
            <person name="Lalanne C."/>
            <person name="Gautier V."/>
            <person name="Ament-Velasquez S.L."/>
            <person name="Kruys A."/>
            <person name="Hutchinson M.I."/>
            <person name="Powell A.J."/>
            <person name="Barry K."/>
            <person name="Miller A.N."/>
            <person name="Grigoriev I.V."/>
            <person name="Debuchy R."/>
            <person name="Gladieux P."/>
            <person name="Thoren M.H."/>
            <person name="Johannesson H."/>
        </authorList>
    </citation>
    <scope>NUCLEOTIDE SEQUENCE</scope>
    <source>
        <strain evidence="19">PSN324</strain>
    </source>
</reference>
<dbReference type="Pfam" id="PF03443">
    <property type="entry name" value="AA9"/>
    <property type="match status" value="1"/>
</dbReference>
<dbReference type="GO" id="GO:0046872">
    <property type="term" value="F:metal ion binding"/>
    <property type="evidence" value="ECO:0007669"/>
    <property type="project" value="UniProtKB-KW"/>
</dbReference>
<dbReference type="InterPro" id="IPR049892">
    <property type="entry name" value="AA9"/>
</dbReference>
<keyword evidence="3" id="KW-0964">Secreted</keyword>
<sequence length="342" mass="35334">MPSFTSKTFLAIFASAASVAAHGHVKNIVINGASYQGYDINVFPYTQDPPKVAAWTASNTDNGFVGPESFASPDIICHKNSQNAGAHAVVAAGDKVFVQWDTWPESHHGPVIDYLASCGSQGCETVDKTSLEFFKIAEAGLINGANAPGQWASDQLIANNNSWMIQIPSNIAPGNYVLRHEIIALHSAGDLNGAQNYPQCFSLVVTGSGTARPAGVKGTALYTASDEGIRFNIYRSLSSYPIPGPKLIDGAVPVVQGTSAIVSTATAITGTVVAAPATTTAAAAVTTTAAPVQQSTTQAPVAATSTAAAQPVATSTRAGSNPARPTRCSGLGRRHARQLKAQ</sequence>
<keyword evidence="5 17" id="KW-0732">Signal</keyword>
<evidence type="ECO:0000256" key="4">
    <source>
        <dbReference type="ARBA" id="ARBA00022723"/>
    </source>
</evidence>
<evidence type="ECO:0000313" key="20">
    <source>
        <dbReference type="Proteomes" id="UP001321749"/>
    </source>
</evidence>
<evidence type="ECO:0000256" key="1">
    <source>
        <dbReference type="ARBA" id="ARBA00001973"/>
    </source>
</evidence>
<dbReference type="Gene3D" id="2.70.50.70">
    <property type="match status" value="1"/>
</dbReference>
<feature type="domain" description="Auxiliary Activity family 9 catalytic" evidence="18">
    <location>
        <begin position="22"/>
        <end position="238"/>
    </location>
</feature>
<keyword evidence="4" id="KW-0479">Metal-binding</keyword>
<keyword evidence="19" id="KW-0378">Hydrolase</keyword>
<keyword evidence="10" id="KW-1015">Disulfide bond</keyword>
<comment type="similarity">
    <text evidence="13">Belongs to the polysaccharide monooxygenase AA9 family.</text>
</comment>
<evidence type="ECO:0000256" key="15">
    <source>
        <dbReference type="ARBA" id="ARBA00047174"/>
    </source>
</evidence>
<accession>A0AAV9HI03</accession>
<evidence type="ECO:0000256" key="3">
    <source>
        <dbReference type="ARBA" id="ARBA00022525"/>
    </source>
</evidence>
<evidence type="ECO:0000256" key="9">
    <source>
        <dbReference type="ARBA" id="ARBA00023033"/>
    </source>
</evidence>
<keyword evidence="11" id="KW-0119">Carbohydrate metabolism</keyword>
<feature type="region of interest" description="Disordered" evidence="16">
    <location>
        <begin position="303"/>
        <end position="342"/>
    </location>
</feature>
<dbReference type="GO" id="GO:0004497">
    <property type="term" value="F:monooxygenase activity"/>
    <property type="evidence" value="ECO:0007669"/>
    <property type="project" value="UniProtKB-KW"/>
</dbReference>
<feature type="chain" id="PRO_5043810135" description="lytic cellulose monooxygenase (C4-dehydrogenating)" evidence="17">
    <location>
        <begin position="22"/>
        <end position="342"/>
    </location>
</feature>
<dbReference type="CDD" id="cd21175">
    <property type="entry name" value="LPMO_AA9"/>
    <property type="match status" value="1"/>
</dbReference>
<keyword evidence="9" id="KW-0503">Monooxygenase</keyword>
<evidence type="ECO:0000313" key="19">
    <source>
        <dbReference type="EMBL" id="KAK4459268.1"/>
    </source>
</evidence>
<evidence type="ECO:0000256" key="2">
    <source>
        <dbReference type="ARBA" id="ARBA00004613"/>
    </source>
</evidence>
<evidence type="ECO:0000256" key="10">
    <source>
        <dbReference type="ARBA" id="ARBA00023157"/>
    </source>
</evidence>
<dbReference type="Proteomes" id="UP001321749">
    <property type="component" value="Unassembled WGS sequence"/>
</dbReference>
<dbReference type="GO" id="GO:0030245">
    <property type="term" value="P:cellulose catabolic process"/>
    <property type="evidence" value="ECO:0007669"/>
    <property type="project" value="UniProtKB-KW"/>
</dbReference>
<keyword evidence="12" id="KW-0624">Polysaccharide degradation</keyword>
<evidence type="ECO:0000256" key="16">
    <source>
        <dbReference type="SAM" id="MobiDB-lite"/>
    </source>
</evidence>
<reference evidence="19" key="1">
    <citation type="journal article" date="2023" name="Mol. Phylogenet. Evol.">
        <title>Genome-scale phylogeny and comparative genomics of the fungal order Sordariales.</title>
        <authorList>
            <person name="Hensen N."/>
            <person name="Bonometti L."/>
            <person name="Westerberg I."/>
            <person name="Brannstrom I.O."/>
            <person name="Guillou S."/>
            <person name="Cros-Aarteil S."/>
            <person name="Calhoun S."/>
            <person name="Haridas S."/>
            <person name="Kuo A."/>
            <person name="Mondo S."/>
            <person name="Pangilinan J."/>
            <person name="Riley R."/>
            <person name="LaButti K."/>
            <person name="Andreopoulos B."/>
            <person name="Lipzen A."/>
            <person name="Chen C."/>
            <person name="Yan M."/>
            <person name="Daum C."/>
            <person name="Ng V."/>
            <person name="Clum A."/>
            <person name="Steindorff A."/>
            <person name="Ohm R.A."/>
            <person name="Martin F."/>
            <person name="Silar P."/>
            <person name="Natvig D.O."/>
            <person name="Lalanne C."/>
            <person name="Gautier V."/>
            <person name="Ament-Velasquez S.L."/>
            <person name="Kruys A."/>
            <person name="Hutchinson M.I."/>
            <person name="Powell A.J."/>
            <person name="Barry K."/>
            <person name="Miller A.N."/>
            <person name="Grigoriev I.V."/>
            <person name="Debuchy R."/>
            <person name="Gladieux P."/>
            <person name="Hiltunen Thoren M."/>
            <person name="Johannesson H."/>
        </authorList>
    </citation>
    <scope>NUCLEOTIDE SEQUENCE</scope>
    <source>
        <strain evidence="19">PSN324</strain>
    </source>
</reference>
<evidence type="ECO:0000259" key="18">
    <source>
        <dbReference type="Pfam" id="PF03443"/>
    </source>
</evidence>
<feature type="compositionally biased region" description="Low complexity" evidence="16">
    <location>
        <begin position="303"/>
        <end position="316"/>
    </location>
</feature>
<comment type="caution">
    <text evidence="19">The sequence shown here is derived from an EMBL/GenBank/DDBJ whole genome shotgun (WGS) entry which is preliminary data.</text>
</comment>
<dbReference type="PANTHER" id="PTHR33353">
    <property type="entry name" value="PUTATIVE (AFU_ORTHOLOGUE AFUA_1G12560)-RELATED"/>
    <property type="match status" value="1"/>
</dbReference>
<evidence type="ECO:0000256" key="7">
    <source>
        <dbReference type="ARBA" id="ARBA00023002"/>
    </source>
</evidence>
<feature type="compositionally biased region" description="Basic residues" evidence="16">
    <location>
        <begin position="332"/>
        <end position="342"/>
    </location>
</feature>
<organism evidence="19 20">
    <name type="scientific">Cladorrhinum samala</name>
    <dbReference type="NCBI Taxonomy" id="585594"/>
    <lineage>
        <taxon>Eukaryota</taxon>
        <taxon>Fungi</taxon>
        <taxon>Dikarya</taxon>
        <taxon>Ascomycota</taxon>
        <taxon>Pezizomycotina</taxon>
        <taxon>Sordariomycetes</taxon>
        <taxon>Sordariomycetidae</taxon>
        <taxon>Sordariales</taxon>
        <taxon>Podosporaceae</taxon>
        <taxon>Cladorrhinum</taxon>
    </lineage>
</organism>
<gene>
    <name evidence="19" type="ORF">QBC42DRAFT_312144</name>
</gene>
<evidence type="ECO:0000256" key="5">
    <source>
        <dbReference type="ARBA" id="ARBA00022729"/>
    </source>
</evidence>
<evidence type="ECO:0000256" key="8">
    <source>
        <dbReference type="ARBA" id="ARBA00023008"/>
    </source>
</evidence>
<dbReference type="GO" id="GO:0005576">
    <property type="term" value="C:extracellular region"/>
    <property type="evidence" value="ECO:0007669"/>
    <property type="project" value="UniProtKB-SubCell"/>
</dbReference>
<evidence type="ECO:0000256" key="12">
    <source>
        <dbReference type="ARBA" id="ARBA00023326"/>
    </source>
</evidence>
<evidence type="ECO:0000256" key="17">
    <source>
        <dbReference type="SAM" id="SignalP"/>
    </source>
</evidence>
<dbReference type="EC" id="1.14.99.56" evidence="15"/>
<evidence type="ECO:0000256" key="14">
    <source>
        <dbReference type="ARBA" id="ARBA00045077"/>
    </source>
</evidence>
<evidence type="ECO:0000256" key="13">
    <source>
        <dbReference type="ARBA" id="ARBA00044502"/>
    </source>
</evidence>
<keyword evidence="7" id="KW-0560">Oxidoreductase</keyword>
<name>A0AAV9HI03_9PEZI</name>
<comment type="subcellular location">
    <subcellularLocation>
        <location evidence="2">Secreted</location>
    </subcellularLocation>
</comment>
<keyword evidence="20" id="KW-1185">Reference proteome</keyword>